<protein>
    <submittedName>
        <fullName evidence="3">Uncharacterized protein</fullName>
    </submittedName>
</protein>
<sequence length="162" mass="18623">MGNQIGSRLRDDLMPGHGRDEERMPRDELNSMWNAVDPVSSPVRLVPFRTVWYGPPTKRQRRKSVSRAWRRKIQRSIVDPSIILPSETGLTSTRQTADRQTDRQTPYSHRSDGANRWVSIPRSFARIILTISSFRSHRFFGLSFALGMLACFCPFHLAEIPA</sequence>
<keyword evidence="2" id="KW-0472">Membrane</keyword>
<dbReference type="GeneID" id="36550499"/>
<keyword evidence="2" id="KW-1133">Transmembrane helix</keyword>
<keyword evidence="2" id="KW-0812">Transmembrane</keyword>
<reference evidence="3 4" key="1">
    <citation type="submission" date="2016-12" db="EMBL/GenBank/DDBJ databases">
        <title>The genomes of Aspergillus section Nigri reveals drivers in fungal speciation.</title>
        <authorList>
            <consortium name="DOE Joint Genome Institute"/>
            <person name="Vesth T.C."/>
            <person name="Nybo J."/>
            <person name="Theobald S."/>
            <person name="Brandl J."/>
            <person name="Frisvad J.C."/>
            <person name="Nielsen K.F."/>
            <person name="Lyhne E.K."/>
            <person name="Kogle M.E."/>
            <person name="Kuo A."/>
            <person name="Riley R."/>
            <person name="Clum A."/>
            <person name="Nolan M."/>
            <person name="Lipzen A."/>
            <person name="Salamov A."/>
            <person name="Henrissat B."/>
            <person name="Wiebenga A."/>
            <person name="De Vries R.P."/>
            <person name="Grigoriev I.V."/>
            <person name="Mortensen U.H."/>
            <person name="Andersen M.R."/>
            <person name="Baker S.E."/>
        </authorList>
    </citation>
    <scope>NUCLEOTIDE SEQUENCE [LARGE SCALE GENOMIC DNA]</scope>
    <source>
        <strain evidence="3 4">IBT 23096</strain>
    </source>
</reference>
<evidence type="ECO:0000313" key="4">
    <source>
        <dbReference type="Proteomes" id="UP000234275"/>
    </source>
</evidence>
<accession>A0A2I2G5S9</accession>
<evidence type="ECO:0000256" key="1">
    <source>
        <dbReference type="SAM" id="MobiDB-lite"/>
    </source>
</evidence>
<evidence type="ECO:0000256" key="2">
    <source>
        <dbReference type="SAM" id="Phobius"/>
    </source>
</evidence>
<gene>
    <name evidence="3" type="ORF">P170DRAFT_208961</name>
</gene>
<organism evidence="3 4">
    <name type="scientific">Aspergillus steynii IBT 23096</name>
    <dbReference type="NCBI Taxonomy" id="1392250"/>
    <lineage>
        <taxon>Eukaryota</taxon>
        <taxon>Fungi</taxon>
        <taxon>Dikarya</taxon>
        <taxon>Ascomycota</taxon>
        <taxon>Pezizomycotina</taxon>
        <taxon>Eurotiomycetes</taxon>
        <taxon>Eurotiomycetidae</taxon>
        <taxon>Eurotiales</taxon>
        <taxon>Aspergillaceae</taxon>
        <taxon>Aspergillus</taxon>
        <taxon>Aspergillus subgen. Circumdati</taxon>
    </lineage>
</organism>
<proteinExistence type="predicted"/>
<feature type="region of interest" description="Disordered" evidence="1">
    <location>
        <begin position="1"/>
        <end position="26"/>
    </location>
</feature>
<evidence type="ECO:0000313" key="3">
    <source>
        <dbReference type="EMBL" id="PLB48246.1"/>
    </source>
</evidence>
<comment type="caution">
    <text evidence="3">The sequence shown here is derived from an EMBL/GenBank/DDBJ whole genome shotgun (WGS) entry which is preliminary data.</text>
</comment>
<feature type="compositionally biased region" description="Basic and acidic residues" evidence="1">
    <location>
        <begin position="8"/>
        <end position="26"/>
    </location>
</feature>
<dbReference type="RefSeq" id="XP_024703548.1">
    <property type="nucleotide sequence ID" value="XM_024842800.1"/>
</dbReference>
<dbReference type="AlphaFoldDB" id="A0A2I2G5S9"/>
<keyword evidence="4" id="KW-1185">Reference proteome</keyword>
<name>A0A2I2G5S9_9EURO</name>
<dbReference type="VEuPathDB" id="FungiDB:P170DRAFT_208961"/>
<feature type="region of interest" description="Disordered" evidence="1">
    <location>
        <begin position="88"/>
        <end position="112"/>
    </location>
</feature>
<feature type="transmembrane region" description="Helical" evidence="2">
    <location>
        <begin position="139"/>
        <end position="158"/>
    </location>
</feature>
<dbReference type="Proteomes" id="UP000234275">
    <property type="component" value="Unassembled WGS sequence"/>
</dbReference>
<dbReference type="EMBL" id="MSFO01000005">
    <property type="protein sequence ID" value="PLB48246.1"/>
    <property type="molecule type" value="Genomic_DNA"/>
</dbReference>